<accession>A0A0W4ZJR4</accession>
<dbReference type="Proteomes" id="UP000053447">
    <property type="component" value="Unassembled WGS sequence"/>
</dbReference>
<feature type="domain" description="Helicase ATP-binding" evidence="9">
    <location>
        <begin position="544"/>
        <end position="710"/>
    </location>
</feature>
<dbReference type="InterPro" id="IPR048333">
    <property type="entry name" value="HA2_WH"/>
</dbReference>
<dbReference type="eggNOG" id="KOG0920">
    <property type="taxonomic scope" value="Eukaryota"/>
</dbReference>
<dbReference type="InterPro" id="IPR002464">
    <property type="entry name" value="DNA/RNA_helicase_DEAH_CS"/>
</dbReference>
<dbReference type="STRING" id="1408657.A0A0W4ZJR4"/>
<dbReference type="FunFam" id="3.40.50.300:FF:000526">
    <property type="entry name" value="DExH-box ATP-dependent RNA helicase DExH3"/>
    <property type="match status" value="1"/>
</dbReference>
<gene>
    <name evidence="11" type="ORF">T551_02468</name>
</gene>
<dbReference type="GO" id="GO:0003724">
    <property type="term" value="F:RNA helicase activity"/>
    <property type="evidence" value="ECO:0007669"/>
    <property type="project" value="UniProtKB-EC"/>
</dbReference>
<evidence type="ECO:0000256" key="4">
    <source>
        <dbReference type="ARBA" id="ARBA00022806"/>
    </source>
</evidence>
<dbReference type="OrthoDB" id="5600252at2759"/>
<evidence type="ECO:0000256" key="7">
    <source>
        <dbReference type="ARBA" id="ARBA00060772"/>
    </source>
</evidence>
<keyword evidence="5" id="KW-0067">ATP-binding</keyword>
<dbReference type="CDD" id="cd17917">
    <property type="entry name" value="DEXHc_RHA-like"/>
    <property type="match status" value="1"/>
</dbReference>
<reference evidence="12" key="1">
    <citation type="journal article" date="2016" name="Nat. Commun.">
        <title>Genome analysis of three Pneumocystis species reveals adaptation mechanisms to life exclusively in mammalian hosts.</title>
        <authorList>
            <person name="Ma L."/>
            <person name="Chen Z."/>
            <person name="Huang D.W."/>
            <person name="Kutty G."/>
            <person name="Ishihara M."/>
            <person name="Wang H."/>
            <person name="Abouelleil A."/>
            <person name="Bishop L."/>
            <person name="Davey E."/>
            <person name="Deng R."/>
            <person name="Deng X."/>
            <person name="Fan L."/>
            <person name="Fantoni G."/>
            <person name="Fitzgerald M."/>
            <person name="Gogineni E."/>
            <person name="Goldberg J.M."/>
            <person name="Handley G."/>
            <person name="Hu X."/>
            <person name="Huber C."/>
            <person name="Jiao X."/>
            <person name="Jones K."/>
            <person name="Levin J.Z."/>
            <person name="Liu Y."/>
            <person name="Macdonald P."/>
            <person name="Melnikov A."/>
            <person name="Raley C."/>
            <person name="Sassi M."/>
            <person name="Sherman B.T."/>
            <person name="Song X."/>
            <person name="Sykes S."/>
            <person name="Tran B."/>
            <person name="Walsh L."/>
            <person name="Xia Y."/>
            <person name="Yang J."/>
            <person name="Young S."/>
            <person name="Zeng Q."/>
            <person name="Zheng X."/>
            <person name="Stephens R."/>
            <person name="Nusbaum C."/>
            <person name="Birren B.W."/>
            <person name="Azadi P."/>
            <person name="Lempicki R.A."/>
            <person name="Cuomo C.A."/>
            <person name="Kovacs J.A."/>
        </authorList>
    </citation>
    <scope>NUCLEOTIDE SEQUENCE [LARGE SCALE GENOMIC DNA]</scope>
    <source>
        <strain evidence="12">RU7</strain>
    </source>
</reference>
<dbReference type="InterPro" id="IPR011709">
    <property type="entry name" value="DEAD-box_helicase_OB_fold"/>
</dbReference>
<dbReference type="EMBL" id="LFWA01000011">
    <property type="protein sequence ID" value="KTW28618.1"/>
    <property type="molecule type" value="Genomic_DNA"/>
</dbReference>
<proteinExistence type="inferred from homology"/>
<dbReference type="Pfam" id="PF21010">
    <property type="entry name" value="HA2_C"/>
    <property type="match status" value="1"/>
</dbReference>
<dbReference type="RefSeq" id="XP_018228953.1">
    <property type="nucleotide sequence ID" value="XM_018374731.1"/>
</dbReference>
<evidence type="ECO:0000256" key="6">
    <source>
        <dbReference type="ARBA" id="ARBA00022884"/>
    </source>
</evidence>
<dbReference type="PROSITE" id="PS00690">
    <property type="entry name" value="DEAH_ATP_HELICASE"/>
    <property type="match status" value="1"/>
</dbReference>
<dbReference type="PANTHER" id="PTHR18934:SF145">
    <property type="entry name" value="ATP-DEPENDENT RNA HELICASE DHX57-RELATED"/>
    <property type="match status" value="1"/>
</dbReference>
<feature type="compositionally biased region" description="Basic and acidic residues" evidence="8">
    <location>
        <begin position="1"/>
        <end position="29"/>
    </location>
</feature>
<dbReference type="GO" id="GO:0003723">
    <property type="term" value="F:RNA binding"/>
    <property type="evidence" value="ECO:0007669"/>
    <property type="project" value="UniProtKB-KW"/>
</dbReference>
<dbReference type="Pfam" id="PF07717">
    <property type="entry name" value="OB_NTP_bind"/>
    <property type="match status" value="1"/>
</dbReference>
<dbReference type="CDD" id="cd18791">
    <property type="entry name" value="SF2_C_RHA"/>
    <property type="match status" value="1"/>
</dbReference>
<protein>
    <recommendedName>
        <fullName evidence="1">RNA helicase</fullName>
        <ecNumber evidence="1">3.6.4.13</ecNumber>
    </recommendedName>
</protein>
<dbReference type="InterPro" id="IPR001650">
    <property type="entry name" value="Helicase_C-like"/>
</dbReference>
<comment type="caution">
    <text evidence="11">The sequence shown here is derived from an EMBL/GenBank/DDBJ whole genome shotgun (WGS) entry which is preliminary data.</text>
</comment>
<evidence type="ECO:0000313" key="11">
    <source>
        <dbReference type="EMBL" id="KTW28618.1"/>
    </source>
</evidence>
<dbReference type="SMART" id="SM00487">
    <property type="entry name" value="DEXDc"/>
    <property type="match status" value="1"/>
</dbReference>
<name>A0A0W4ZJR4_PNEJ7</name>
<dbReference type="VEuPathDB" id="FungiDB:T551_02468"/>
<feature type="compositionally biased region" description="Basic residues" evidence="8">
    <location>
        <begin position="30"/>
        <end position="49"/>
    </location>
</feature>
<dbReference type="PANTHER" id="PTHR18934">
    <property type="entry name" value="ATP-DEPENDENT RNA HELICASE"/>
    <property type="match status" value="1"/>
</dbReference>
<dbReference type="Pfam" id="PF04408">
    <property type="entry name" value="WHD_HA2"/>
    <property type="match status" value="1"/>
</dbReference>
<dbReference type="PROSITE" id="PS51192">
    <property type="entry name" value="HELICASE_ATP_BIND_1"/>
    <property type="match status" value="1"/>
</dbReference>
<evidence type="ECO:0000313" key="12">
    <source>
        <dbReference type="Proteomes" id="UP000053447"/>
    </source>
</evidence>
<dbReference type="Pfam" id="PF00270">
    <property type="entry name" value="DEAD"/>
    <property type="match status" value="1"/>
</dbReference>
<keyword evidence="2" id="KW-0547">Nucleotide-binding</keyword>
<evidence type="ECO:0000259" key="10">
    <source>
        <dbReference type="PROSITE" id="PS51194"/>
    </source>
</evidence>
<dbReference type="Gene3D" id="1.20.120.1080">
    <property type="match status" value="1"/>
</dbReference>
<evidence type="ECO:0000259" key="9">
    <source>
        <dbReference type="PROSITE" id="PS51192"/>
    </source>
</evidence>
<dbReference type="SUPFAM" id="SSF52540">
    <property type="entry name" value="P-loop containing nucleoside triphosphate hydrolases"/>
    <property type="match status" value="1"/>
</dbReference>
<organism evidence="11 12">
    <name type="scientific">Pneumocystis jirovecii (strain RU7)</name>
    <name type="common">Human pneumocystis pneumonia agent</name>
    <dbReference type="NCBI Taxonomy" id="1408657"/>
    <lineage>
        <taxon>Eukaryota</taxon>
        <taxon>Fungi</taxon>
        <taxon>Dikarya</taxon>
        <taxon>Ascomycota</taxon>
        <taxon>Taphrinomycotina</taxon>
        <taxon>Pneumocystomycetes</taxon>
        <taxon>Pneumocystaceae</taxon>
        <taxon>Pneumocystis</taxon>
    </lineage>
</organism>
<keyword evidence="6" id="KW-0694">RNA-binding</keyword>
<dbReference type="InterPro" id="IPR011545">
    <property type="entry name" value="DEAD/DEAH_box_helicase_dom"/>
</dbReference>
<comment type="similarity">
    <text evidence="7">Belongs to the DExH box helicase family.</text>
</comment>
<dbReference type="InterPro" id="IPR014001">
    <property type="entry name" value="Helicase_ATP-bd"/>
</dbReference>
<dbReference type="GO" id="GO:0005681">
    <property type="term" value="C:spliceosomal complex"/>
    <property type="evidence" value="ECO:0007669"/>
    <property type="project" value="UniProtKB-ARBA"/>
</dbReference>
<evidence type="ECO:0000256" key="3">
    <source>
        <dbReference type="ARBA" id="ARBA00022801"/>
    </source>
</evidence>
<sequence>MQESIKTEKEPKDYQEKTNKRSAEEELKKNLKKRRTSRATKRRRSRRKKPLVEEEDKEGSMSRIFVAAKNGLNCLNHSTKWAHIRNTSQTAVGRKVIKSYSSPKDINVSLKKEKRSAKEHDFDHKLLKKTDYRKKNHLESNFVLYNNEYIRKSMSFPSKEELNKFGISCDIFSDPEMFLNKVMNVKAKLVITPSNLQANSNYFYFALCKARIGEKIYVGKGHGETNTEACQNAYLYLISEIYKKDLLFDIIEEYQIGNYDSHLISQESSSKLDVLNYACRWLALPKFDTSTSYTKIKKKKLYTVKIYTDEPNLIGIGKSYEYKVAEILACINFKKMAEEHHSKNSKGLLLVKDWRNLNTSNAKQFIDFFGFKKKTGKIECVFKIKNSFWIASMKSGEKIIAISPQMYNKKDAENACFLVYALDICKKMPYLFTEFIEELKKGNGEFLRPLAPISANISEKSLRIMDETISQIKKIQKSEVSKDIYFQKKDNFNYLPFKPSPEFLSQRSEILLKNLENFKKNESLKDLFKKRQELPIYQYKDELLTLIKENPVCIVIGATGSGKTTQLPQFIFEDAILNNSGARCNILCTQPRRIAAISVAQRVCFERNEKLRESVGYQVRFDSKPAKPIGSINYCTTGILLKQLQDSSSSILEGISHIIVDEVHERNIQIDFLLVILKRIIKERKSLGLPPIKIVLMSATINPTLFCKYFGDEFPNGQAPSITIPGRSFPVSSYFLEEIYENLKNTFSRKEAPILFDKDTNLYIENEKAFSSDSYKEKEKTIKDEHNSDYNSSIDWSSKNYSSQNHGLLSINEKEINISDGLIATTISYIIKTSNDGSILVFLPGYSEISSLNKVLISGKAGVDFTDKSKYRIYMLHSAIPYMQNDVFEKLEPGIRKIILATNIAETSITIPDVVYVVDTCKHREKIYDQTKRITSLLSTWISQSNSKQRAGRAGRVRNGYYYALISKNRHSALAAASLPEILRSDLQEICLQIKAIGVKDSISKILSETIEVPSKEAVEYGLKRLHSLNALDENENLTPLGNVLATLPVEPSLGKMCLMGAIFKCLDPILILAASTTVRNVFLQPIELQKESREARIRLSMDYKSDHITIINCFRKWRLIRNTEGNASASIFIERNFLHRNTLQTIENIAEQILQILIDYKIVPNIKNEKLSHELGDEESNKYSDCIPLIKSLICAGFYPNIAAITNKRLLRTSNDSLVMLHPTTINFPRSSNRNLYGPPISEDIFPPGTLYVFSSKSKTDFSNTLTLKDTTLLNPLSALLFGGKLSCNHNIIKVDDWLPFYIGSTQSSIIQEFNECINKVLVQIFNKLCTQSYHNQTAYSILNENPIRDILVKGLADALYYDV</sequence>
<dbReference type="PROSITE" id="PS51194">
    <property type="entry name" value="HELICASE_CTER"/>
    <property type="match status" value="1"/>
</dbReference>
<dbReference type="EC" id="3.6.4.13" evidence="1"/>
<dbReference type="GO" id="GO:0016787">
    <property type="term" value="F:hydrolase activity"/>
    <property type="evidence" value="ECO:0007669"/>
    <property type="project" value="UniProtKB-KW"/>
</dbReference>
<dbReference type="SMART" id="SM00490">
    <property type="entry name" value="HELICc"/>
    <property type="match status" value="1"/>
</dbReference>
<dbReference type="GO" id="GO:0005524">
    <property type="term" value="F:ATP binding"/>
    <property type="evidence" value="ECO:0007669"/>
    <property type="project" value="UniProtKB-KW"/>
</dbReference>
<dbReference type="SMART" id="SM00847">
    <property type="entry name" value="HA2"/>
    <property type="match status" value="1"/>
</dbReference>
<evidence type="ECO:0000256" key="5">
    <source>
        <dbReference type="ARBA" id="ARBA00022840"/>
    </source>
</evidence>
<keyword evidence="4" id="KW-0347">Helicase</keyword>
<dbReference type="Gene3D" id="3.40.50.300">
    <property type="entry name" value="P-loop containing nucleotide triphosphate hydrolases"/>
    <property type="match status" value="2"/>
</dbReference>
<dbReference type="InterPro" id="IPR027417">
    <property type="entry name" value="P-loop_NTPase"/>
</dbReference>
<evidence type="ECO:0000256" key="2">
    <source>
        <dbReference type="ARBA" id="ARBA00022741"/>
    </source>
</evidence>
<evidence type="ECO:0000256" key="1">
    <source>
        <dbReference type="ARBA" id="ARBA00012552"/>
    </source>
</evidence>
<keyword evidence="3" id="KW-0378">Hydrolase</keyword>
<keyword evidence="12" id="KW-1185">Reference proteome</keyword>
<evidence type="ECO:0000256" key="8">
    <source>
        <dbReference type="SAM" id="MobiDB-lite"/>
    </source>
</evidence>
<dbReference type="FunFam" id="1.20.120.1080:FF:000002">
    <property type="entry name" value="Putative ATP-dependent RNA helicase DHX36"/>
    <property type="match status" value="1"/>
</dbReference>
<dbReference type="GeneID" id="28940986"/>
<feature type="region of interest" description="Disordered" evidence="8">
    <location>
        <begin position="1"/>
        <end position="60"/>
    </location>
</feature>
<dbReference type="InterPro" id="IPR007502">
    <property type="entry name" value="Helicase-assoc_dom"/>
</dbReference>
<feature type="domain" description="Helicase C-terminal" evidence="10">
    <location>
        <begin position="825"/>
        <end position="998"/>
    </location>
</feature>
<dbReference type="Pfam" id="PF00271">
    <property type="entry name" value="Helicase_C"/>
    <property type="match status" value="1"/>
</dbReference>